<organism evidence="4">
    <name type="scientific">hydrothermal vent metagenome</name>
    <dbReference type="NCBI Taxonomy" id="652676"/>
    <lineage>
        <taxon>unclassified sequences</taxon>
        <taxon>metagenomes</taxon>
        <taxon>ecological metagenomes</taxon>
    </lineage>
</organism>
<dbReference type="InterPro" id="IPR036282">
    <property type="entry name" value="Glutathione-S-Trfase_C_sf"/>
</dbReference>
<name>A0A3B0S731_9ZZZZ</name>
<comment type="similarity">
    <text evidence="1">Belongs to the GST superfamily. Zeta family.</text>
</comment>
<gene>
    <name evidence="4" type="ORF">MNBD_ALPHA01-347</name>
</gene>
<keyword evidence="4" id="KW-0413">Isomerase</keyword>
<dbReference type="PANTHER" id="PTHR42673:SF4">
    <property type="entry name" value="MALEYLACETOACETATE ISOMERASE"/>
    <property type="match status" value="1"/>
</dbReference>
<feature type="domain" description="GST C-terminal" evidence="3">
    <location>
        <begin position="85"/>
        <end position="212"/>
    </location>
</feature>
<dbReference type="PROSITE" id="PS50404">
    <property type="entry name" value="GST_NTER"/>
    <property type="match status" value="1"/>
</dbReference>
<dbReference type="Gene3D" id="1.20.1050.10">
    <property type="match status" value="1"/>
</dbReference>
<proteinExistence type="inferred from homology"/>
<dbReference type="AlphaFoldDB" id="A0A3B0S731"/>
<dbReference type="SUPFAM" id="SSF47616">
    <property type="entry name" value="GST C-terminal domain-like"/>
    <property type="match status" value="1"/>
</dbReference>
<dbReference type="EMBL" id="UOEJ01000158">
    <property type="protein sequence ID" value="VAW02145.1"/>
    <property type="molecule type" value="Genomic_DNA"/>
</dbReference>
<evidence type="ECO:0000256" key="1">
    <source>
        <dbReference type="ARBA" id="ARBA00010007"/>
    </source>
</evidence>
<dbReference type="InterPro" id="IPR004046">
    <property type="entry name" value="GST_C"/>
</dbReference>
<dbReference type="InterPro" id="IPR010987">
    <property type="entry name" value="Glutathione-S-Trfase_C-like"/>
</dbReference>
<dbReference type="Gene3D" id="3.40.30.10">
    <property type="entry name" value="Glutaredoxin"/>
    <property type="match status" value="1"/>
</dbReference>
<dbReference type="GO" id="GO:0006559">
    <property type="term" value="P:L-phenylalanine catabolic process"/>
    <property type="evidence" value="ECO:0007669"/>
    <property type="project" value="TreeGrafter"/>
</dbReference>
<dbReference type="GO" id="GO:0016034">
    <property type="term" value="F:maleylacetoacetate isomerase activity"/>
    <property type="evidence" value="ECO:0007669"/>
    <property type="project" value="UniProtKB-EC"/>
</dbReference>
<dbReference type="InterPro" id="IPR005955">
    <property type="entry name" value="GST_Zeta"/>
</dbReference>
<accession>A0A3B0S731</accession>
<evidence type="ECO:0000259" key="2">
    <source>
        <dbReference type="PROSITE" id="PS50404"/>
    </source>
</evidence>
<protein>
    <submittedName>
        <fullName evidence="4">Maleylacetoacetate isomerase @ Glutathione S-transferase, zeta</fullName>
        <ecNumber evidence="4">2.5.1.18</ecNumber>
        <ecNumber evidence="4">5.2.1.2</ecNumber>
    </submittedName>
</protein>
<dbReference type="GO" id="GO:0005737">
    <property type="term" value="C:cytoplasm"/>
    <property type="evidence" value="ECO:0007669"/>
    <property type="project" value="InterPro"/>
</dbReference>
<dbReference type="FunFam" id="1.20.1050.10:FF:000017">
    <property type="entry name" value="Maleylacetoacetate isomerase"/>
    <property type="match status" value="1"/>
</dbReference>
<keyword evidence="4" id="KW-0808">Transferase</keyword>
<dbReference type="SUPFAM" id="SSF52833">
    <property type="entry name" value="Thioredoxin-like"/>
    <property type="match status" value="1"/>
</dbReference>
<dbReference type="GO" id="GO:0004364">
    <property type="term" value="F:glutathione transferase activity"/>
    <property type="evidence" value="ECO:0007669"/>
    <property type="project" value="UniProtKB-EC"/>
</dbReference>
<reference evidence="4" key="1">
    <citation type="submission" date="2018-06" db="EMBL/GenBank/DDBJ databases">
        <authorList>
            <person name="Zhirakovskaya E."/>
        </authorList>
    </citation>
    <scope>NUCLEOTIDE SEQUENCE</scope>
</reference>
<dbReference type="EC" id="5.2.1.2" evidence="4"/>
<sequence>MELYGYFRSSTAYRVRIALNVKGLDCRHIPLSILAGEHKGAEYLKKNPQGFVPYFTDGDVAMGQSMAMLEYLEEEYPEPALLPADAMGRARVRQLCGIIACDIHPVDNLRVLKYIVSEFGASDEQKTAWYHHWILEGFKAFEILLQDGKSGDFCHGDDVSFADLCLVPQVYNARRFQCPMADFPNITRITENCNRLDAFIQALPENQVDYKE</sequence>
<dbReference type="Pfam" id="PF13417">
    <property type="entry name" value="GST_N_3"/>
    <property type="match status" value="1"/>
</dbReference>
<evidence type="ECO:0000313" key="4">
    <source>
        <dbReference type="EMBL" id="VAW02145.1"/>
    </source>
</evidence>
<evidence type="ECO:0000259" key="3">
    <source>
        <dbReference type="PROSITE" id="PS50405"/>
    </source>
</evidence>
<feature type="domain" description="GST N-terminal" evidence="2">
    <location>
        <begin position="1"/>
        <end position="80"/>
    </location>
</feature>
<dbReference type="Pfam" id="PF00043">
    <property type="entry name" value="GST_C"/>
    <property type="match status" value="1"/>
</dbReference>
<dbReference type="GO" id="GO:0006749">
    <property type="term" value="P:glutathione metabolic process"/>
    <property type="evidence" value="ECO:0007669"/>
    <property type="project" value="TreeGrafter"/>
</dbReference>
<dbReference type="SFLD" id="SFLDS00019">
    <property type="entry name" value="Glutathione_Transferase_(cytos"/>
    <property type="match status" value="1"/>
</dbReference>
<dbReference type="InterPro" id="IPR036249">
    <property type="entry name" value="Thioredoxin-like_sf"/>
</dbReference>
<dbReference type="PANTHER" id="PTHR42673">
    <property type="entry name" value="MALEYLACETOACETATE ISOMERASE"/>
    <property type="match status" value="1"/>
</dbReference>
<dbReference type="InterPro" id="IPR004045">
    <property type="entry name" value="Glutathione_S-Trfase_N"/>
</dbReference>
<dbReference type="CDD" id="cd03191">
    <property type="entry name" value="GST_C_Zeta"/>
    <property type="match status" value="1"/>
</dbReference>
<dbReference type="NCBIfam" id="TIGR01262">
    <property type="entry name" value="maiA"/>
    <property type="match status" value="1"/>
</dbReference>
<dbReference type="InterPro" id="IPR040079">
    <property type="entry name" value="Glutathione_S-Trfase"/>
</dbReference>
<dbReference type="EC" id="2.5.1.18" evidence="4"/>
<dbReference type="InterPro" id="IPR034330">
    <property type="entry name" value="GST_Zeta_C"/>
</dbReference>
<dbReference type="SFLD" id="SFLDG00358">
    <property type="entry name" value="Main_(cytGST)"/>
    <property type="match status" value="1"/>
</dbReference>
<dbReference type="PROSITE" id="PS50405">
    <property type="entry name" value="GST_CTER"/>
    <property type="match status" value="1"/>
</dbReference>